<dbReference type="AlphaFoldDB" id="A0A5B7IKU8"/>
<dbReference type="EMBL" id="VSRR010061165">
    <property type="protein sequence ID" value="MPC82965.1"/>
    <property type="molecule type" value="Genomic_DNA"/>
</dbReference>
<evidence type="ECO:0000313" key="1">
    <source>
        <dbReference type="EMBL" id="MPC82965.1"/>
    </source>
</evidence>
<dbReference type="OrthoDB" id="153074at2759"/>
<dbReference type="Proteomes" id="UP000324222">
    <property type="component" value="Unassembled WGS sequence"/>
</dbReference>
<sequence>MEESRLAGLNYFSLQFSPVVMDLGIATTQDYEETLKKYLGADQSTPPSQAFIFHNVGSLGDLKYLADMDDPTYLSSYFNLNIG</sequence>
<keyword evidence="2" id="KW-1185">Reference proteome</keyword>
<gene>
    <name evidence="1" type="ORF">E2C01_077654</name>
</gene>
<name>A0A5B7IKU8_PORTR</name>
<proteinExistence type="predicted"/>
<accession>A0A5B7IKU8</accession>
<organism evidence="1 2">
    <name type="scientific">Portunus trituberculatus</name>
    <name type="common">Swimming crab</name>
    <name type="synonym">Neptunus trituberculatus</name>
    <dbReference type="NCBI Taxonomy" id="210409"/>
    <lineage>
        <taxon>Eukaryota</taxon>
        <taxon>Metazoa</taxon>
        <taxon>Ecdysozoa</taxon>
        <taxon>Arthropoda</taxon>
        <taxon>Crustacea</taxon>
        <taxon>Multicrustacea</taxon>
        <taxon>Malacostraca</taxon>
        <taxon>Eumalacostraca</taxon>
        <taxon>Eucarida</taxon>
        <taxon>Decapoda</taxon>
        <taxon>Pleocyemata</taxon>
        <taxon>Brachyura</taxon>
        <taxon>Eubrachyura</taxon>
        <taxon>Portunoidea</taxon>
        <taxon>Portunidae</taxon>
        <taxon>Portuninae</taxon>
        <taxon>Portunus</taxon>
    </lineage>
</organism>
<reference evidence="1 2" key="1">
    <citation type="submission" date="2019-05" db="EMBL/GenBank/DDBJ databases">
        <title>Another draft genome of Portunus trituberculatus and its Hox gene families provides insights of decapod evolution.</title>
        <authorList>
            <person name="Jeong J.-H."/>
            <person name="Song I."/>
            <person name="Kim S."/>
            <person name="Choi T."/>
            <person name="Kim D."/>
            <person name="Ryu S."/>
            <person name="Kim W."/>
        </authorList>
    </citation>
    <scope>NUCLEOTIDE SEQUENCE [LARGE SCALE GENOMIC DNA]</scope>
    <source>
        <tissue evidence="1">Muscle</tissue>
    </source>
</reference>
<comment type="caution">
    <text evidence="1">The sequence shown here is derived from an EMBL/GenBank/DDBJ whole genome shotgun (WGS) entry which is preliminary data.</text>
</comment>
<evidence type="ECO:0000313" key="2">
    <source>
        <dbReference type="Proteomes" id="UP000324222"/>
    </source>
</evidence>
<protein>
    <submittedName>
        <fullName evidence="1">Uncharacterized protein</fullName>
    </submittedName>
</protein>